<dbReference type="eggNOG" id="ENOG50334IH">
    <property type="taxonomic scope" value="Bacteria"/>
</dbReference>
<dbReference type="OrthoDB" id="5421046at2"/>
<proteinExistence type="predicted"/>
<gene>
    <name evidence="1" type="ordered locus">HRM2_40700</name>
</gene>
<dbReference type="Proteomes" id="UP000000442">
    <property type="component" value="Chromosome"/>
</dbReference>
<dbReference type="RefSeq" id="WP_015905860.1">
    <property type="nucleotide sequence ID" value="NC_012108.1"/>
</dbReference>
<dbReference type="AlphaFoldDB" id="C0QCB0"/>
<dbReference type="STRING" id="177437.HRM2_40700"/>
<protein>
    <submittedName>
        <fullName evidence="1">Uncharacterized protein</fullName>
    </submittedName>
</protein>
<sequence length="77" mass="8852">MLQKPCDNNIVKALELAEQMILLAHKGDEEREDSGCGILYGILLDSGFKLRDLARKEEAAHRRKGWWKECEHDAEKT</sequence>
<evidence type="ECO:0000313" key="2">
    <source>
        <dbReference type="Proteomes" id="UP000000442"/>
    </source>
</evidence>
<evidence type="ECO:0000313" key="1">
    <source>
        <dbReference type="EMBL" id="ACN17127.1"/>
    </source>
</evidence>
<organism evidence="1 2">
    <name type="scientific">Desulforapulum autotrophicum (strain ATCC 43914 / DSM 3382 / VKM B-1955 / HRM2)</name>
    <name type="common">Desulfobacterium autotrophicum</name>
    <dbReference type="NCBI Taxonomy" id="177437"/>
    <lineage>
        <taxon>Bacteria</taxon>
        <taxon>Pseudomonadati</taxon>
        <taxon>Thermodesulfobacteriota</taxon>
        <taxon>Desulfobacteria</taxon>
        <taxon>Desulfobacterales</taxon>
        <taxon>Desulfobacteraceae</taxon>
        <taxon>Desulforapulum</taxon>
    </lineage>
</organism>
<dbReference type="EMBL" id="CP001087">
    <property type="protein sequence ID" value="ACN17127.1"/>
    <property type="molecule type" value="Genomic_DNA"/>
</dbReference>
<name>C0QCB0_DESAH</name>
<dbReference type="HOGENOM" id="CLU_191333_0_0_7"/>
<accession>C0QCB0</accession>
<reference evidence="1 2" key="1">
    <citation type="journal article" date="2009" name="Environ. Microbiol.">
        <title>Genome sequence of Desulfobacterium autotrophicum HRM2, a marine sulfate reducer oxidizing organic carbon completely to carbon dioxide.</title>
        <authorList>
            <person name="Strittmatter A.W."/>
            <person name="Liesegang H."/>
            <person name="Rabus R."/>
            <person name="Decker I."/>
            <person name="Amann J."/>
            <person name="Andres S."/>
            <person name="Henne A."/>
            <person name="Fricke W.F."/>
            <person name="Martinez-Arias R."/>
            <person name="Bartels D."/>
            <person name="Goesmann A."/>
            <person name="Krause L."/>
            <person name="Puehler A."/>
            <person name="Klenk H.P."/>
            <person name="Richter M."/>
            <person name="Schuler M."/>
            <person name="Gloeckner F.O."/>
            <person name="Meyerdierks A."/>
            <person name="Gottschalk G."/>
            <person name="Amann R."/>
        </authorList>
    </citation>
    <scope>NUCLEOTIDE SEQUENCE [LARGE SCALE GENOMIC DNA]</scope>
    <source>
        <strain evidence="2">ATCC 43914 / DSM 3382 / HRM2</strain>
    </source>
</reference>
<keyword evidence="2" id="KW-1185">Reference proteome</keyword>
<dbReference type="KEGG" id="dat:HRM2_40700"/>